<dbReference type="EMBL" id="LIAE01008762">
    <property type="protein sequence ID" value="PAV72567.1"/>
    <property type="molecule type" value="Genomic_DNA"/>
</dbReference>
<keyword evidence="2" id="KW-1185">Reference proteome</keyword>
<proteinExistence type="predicted"/>
<dbReference type="InterPro" id="IPR052165">
    <property type="entry name" value="Membrane_assoc_protease"/>
</dbReference>
<dbReference type="SUPFAM" id="SSF52096">
    <property type="entry name" value="ClpP/crotonase"/>
    <property type="match status" value="1"/>
</dbReference>
<evidence type="ECO:0000313" key="1">
    <source>
        <dbReference type="EMBL" id="PAV72567.1"/>
    </source>
</evidence>
<dbReference type="OrthoDB" id="10235361at2759"/>
<comment type="caution">
    <text evidence="1">The sequence shown here is derived from an EMBL/GenBank/DDBJ whole genome shotgun (WGS) entry which is preliminary data.</text>
</comment>
<dbReference type="PANTHER" id="PTHR33507:SF4">
    <property type="entry name" value="NODULATION COMPETITIVENESS PROTEIN NFED"/>
    <property type="match status" value="1"/>
</dbReference>
<organism evidence="1 2">
    <name type="scientific">Diploscapter pachys</name>
    <dbReference type="NCBI Taxonomy" id="2018661"/>
    <lineage>
        <taxon>Eukaryota</taxon>
        <taxon>Metazoa</taxon>
        <taxon>Ecdysozoa</taxon>
        <taxon>Nematoda</taxon>
        <taxon>Chromadorea</taxon>
        <taxon>Rhabditida</taxon>
        <taxon>Rhabditina</taxon>
        <taxon>Rhabditomorpha</taxon>
        <taxon>Rhabditoidea</taxon>
        <taxon>Rhabditidae</taxon>
        <taxon>Diploscapter</taxon>
    </lineage>
</organism>
<reference evidence="1 2" key="1">
    <citation type="journal article" date="2017" name="Curr. Biol.">
        <title>Genome architecture and evolution of a unichromosomal asexual nematode.</title>
        <authorList>
            <person name="Fradin H."/>
            <person name="Zegar C."/>
            <person name="Gutwein M."/>
            <person name="Lucas J."/>
            <person name="Kovtun M."/>
            <person name="Corcoran D."/>
            <person name="Baugh L.R."/>
            <person name="Kiontke K."/>
            <person name="Gunsalus K."/>
            <person name="Fitch D.H."/>
            <person name="Piano F."/>
        </authorList>
    </citation>
    <scope>NUCLEOTIDE SEQUENCE [LARGE SCALE GENOMIC DNA]</scope>
    <source>
        <strain evidence="1">PF1309</strain>
    </source>
</reference>
<protein>
    <submittedName>
        <fullName evidence="1">Uncharacterized protein</fullName>
    </submittedName>
</protein>
<dbReference type="PANTHER" id="PTHR33507">
    <property type="entry name" value="INNER MEMBRANE PROTEIN YBBJ"/>
    <property type="match status" value="1"/>
</dbReference>
<dbReference type="AlphaFoldDB" id="A0A2A2KF80"/>
<dbReference type="InterPro" id="IPR029045">
    <property type="entry name" value="ClpP/crotonase-like_dom_sf"/>
</dbReference>
<name>A0A2A2KF80_9BILA</name>
<dbReference type="Gene3D" id="3.90.226.10">
    <property type="entry name" value="2-enoyl-CoA Hydratase, Chain A, domain 1"/>
    <property type="match status" value="1"/>
</dbReference>
<gene>
    <name evidence="1" type="ORF">WR25_01419</name>
</gene>
<evidence type="ECO:0000313" key="2">
    <source>
        <dbReference type="Proteomes" id="UP000218231"/>
    </source>
</evidence>
<accession>A0A2A2KF80</accession>
<dbReference type="Proteomes" id="UP000218231">
    <property type="component" value="Unassembled WGS sequence"/>
</dbReference>
<sequence length="90" mass="8987">MRQIIKAILASPVPVATYVAPGGARAASAGTYILYASHIAAMAPGTNLGAATPVQIGCATPLQPGQHVRVTARHGVTLEVSATAPTAQGE</sequence>